<organism evidence="1 2">
    <name type="scientific">Stephania japonica</name>
    <dbReference type="NCBI Taxonomy" id="461633"/>
    <lineage>
        <taxon>Eukaryota</taxon>
        <taxon>Viridiplantae</taxon>
        <taxon>Streptophyta</taxon>
        <taxon>Embryophyta</taxon>
        <taxon>Tracheophyta</taxon>
        <taxon>Spermatophyta</taxon>
        <taxon>Magnoliopsida</taxon>
        <taxon>Ranunculales</taxon>
        <taxon>Menispermaceae</taxon>
        <taxon>Menispermoideae</taxon>
        <taxon>Cissampelideae</taxon>
        <taxon>Stephania</taxon>
    </lineage>
</organism>
<evidence type="ECO:0000313" key="2">
    <source>
        <dbReference type="Proteomes" id="UP001417504"/>
    </source>
</evidence>
<keyword evidence="2" id="KW-1185">Reference proteome</keyword>
<dbReference type="Proteomes" id="UP001417504">
    <property type="component" value="Unassembled WGS sequence"/>
</dbReference>
<dbReference type="AlphaFoldDB" id="A0AAP0K3H6"/>
<reference evidence="1 2" key="1">
    <citation type="submission" date="2024-01" db="EMBL/GenBank/DDBJ databases">
        <title>Genome assemblies of Stephania.</title>
        <authorList>
            <person name="Yang L."/>
        </authorList>
    </citation>
    <scope>NUCLEOTIDE SEQUENCE [LARGE SCALE GENOMIC DNA]</scope>
    <source>
        <strain evidence="1">QJT</strain>
        <tissue evidence="1">Leaf</tissue>
    </source>
</reference>
<evidence type="ECO:0000313" key="1">
    <source>
        <dbReference type="EMBL" id="KAK9144378.1"/>
    </source>
</evidence>
<protein>
    <submittedName>
        <fullName evidence="1">Uncharacterized protein</fullName>
    </submittedName>
</protein>
<dbReference type="EMBL" id="JBBNAE010000002">
    <property type="protein sequence ID" value="KAK9144378.1"/>
    <property type="molecule type" value="Genomic_DNA"/>
</dbReference>
<sequence length="129" mass="15142">MRPSPNLHKPLLQNSQEQQLIQRLQAIEEDLEEVKVVIQQTSTSLKTEVSTIMRNECNMLKEEIINLFCQTMDKVEDRFSIRMVHNYRLVEDRMATVERHVLEHGSEIKRVAVQMKVQLSGWNVLPTIE</sequence>
<comment type="caution">
    <text evidence="1">The sequence shown here is derived from an EMBL/GenBank/DDBJ whole genome shotgun (WGS) entry which is preliminary data.</text>
</comment>
<accession>A0AAP0K3H6</accession>
<proteinExistence type="predicted"/>
<gene>
    <name evidence="1" type="ORF">Sjap_004281</name>
</gene>
<name>A0AAP0K3H6_9MAGN</name>